<accession>A0A1G7LE90</accession>
<dbReference type="PANTHER" id="PTHR40761">
    <property type="entry name" value="CONSERVED INTEGRAL MEMBRANE ALANINE VALINE AND LEUCINE RICH PROTEIN-RELATED"/>
    <property type="match status" value="1"/>
</dbReference>
<keyword evidence="1" id="KW-0812">Transmembrane</keyword>
<keyword evidence="3" id="KW-1185">Reference proteome</keyword>
<reference evidence="2 3" key="1">
    <citation type="submission" date="2016-10" db="EMBL/GenBank/DDBJ databases">
        <authorList>
            <person name="de Groot N.N."/>
        </authorList>
    </citation>
    <scope>NUCLEOTIDE SEQUENCE [LARGE SCALE GENOMIC DNA]</scope>
    <source>
        <strain evidence="2 3">CGMCC 4.3143</strain>
    </source>
</reference>
<dbReference type="InterPro" id="IPR037185">
    <property type="entry name" value="EmrE-like"/>
</dbReference>
<feature type="transmembrane region" description="Helical" evidence="1">
    <location>
        <begin position="241"/>
        <end position="265"/>
    </location>
</feature>
<feature type="transmembrane region" description="Helical" evidence="1">
    <location>
        <begin position="150"/>
        <end position="169"/>
    </location>
</feature>
<protein>
    <recommendedName>
        <fullName evidence="4">EamA-like transporter family protein</fullName>
    </recommendedName>
</protein>
<dbReference type="SUPFAM" id="SSF103481">
    <property type="entry name" value="Multidrug resistance efflux transporter EmrE"/>
    <property type="match status" value="1"/>
</dbReference>
<dbReference type="AlphaFoldDB" id="A0A1G7LE90"/>
<evidence type="ECO:0000256" key="1">
    <source>
        <dbReference type="SAM" id="Phobius"/>
    </source>
</evidence>
<proteinExistence type="predicted"/>
<dbReference type="STRING" id="366584.SAMN05216377_10559"/>
<feature type="transmembrane region" description="Helical" evidence="1">
    <location>
        <begin position="214"/>
        <end position="235"/>
    </location>
</feature>
<feature type="transmembrane region" description="Helical" evidence="1">
    <location>
        <begin position="39"/>
        <end position="59"/>
    </location>
</feature>
<name>A0A1G7LE90_PSEOR</name>
<feature type="transmembrane region" description="Helical" evidence="1">
    <location>
        <begin position="123"/>
        <end position="143"/>
    </location>
</feature>
<dbReference type="RefSeq" id="WP_093080335.1">
    <property type="nucleotide sequence ID" value="NZ_FNBE01000005.1"/>
</dbReference>
<organism evidence="2 3">
    <name type="scientific">Pseudonocardia oroxyli</name>
    <dbReference type="NCBI Taxonomy" id="366584"/>
    <lineage>
        <taxon>Bacteria</taxon>
        <taxon>Bacillati</taxon>
        <taxon>Actinomycetota</taxon>
        <taxon>Actinomycetes</taxon>
        <taxon>Pseudonocardiales</taxon>
        <taxon>Pseudonocardiaceae</taxon>
        <taxon>Pseudonocardia</taxon>
    </lineage>
</organism>
<evidence type="ECO:0008006" key="4">
    <source>
        <dbReference type="Google" id="ProtNLM"/>
    </source>
</evidence>
<dbReference type="Proteomes" id="UP000198967">
    <property type="component" value="Unassembled WGS sequence"/>
</dbReference>
<sequence length="278" mass="28596">MLIGLAFAIASMIGNAGAGLLQSAAADETTSRRPLALRPLYLVGLLVDGLAWACTVVALRHLPVFAVQAILGGAIALTALASWAIYGVHLRIRDRLAVTACVLGLATIAASAQDEPPQPLTGVTVLVLYSAVAVLAVAAIAVWRLAAAWPLSLIAGLGFGGTSLAVRALQLPPGVEADVVSLAAQPATYLIVLFWVIGITTYSRALVVGSLPSVTAVFATTEVLAPGLIGIVLLGDRIRDGWLLPFGVGLVVAIVGVVVLAGAPVPAPGRRRRRRHVR</sequence>
<feature type="transmembrane region" description="Helical" evidence="1">
    <location>
        <begin position="189"/>
        <end position="207"/>
    </location>
</feature>
<dbReference type="PANTHER" id="PTHR40761:SF1">
    <property type="entry name" value="CONSERVED INTEGRAL MEMBRANE ALANINE VALINE AND LEUCINE RICH PROTEIN-RELATED"/>
    <property type="match status" value="1"/>
</dbReference>
<keyword evidence="1" id="KW-1133">Transmembrane helix</keyword>
<evidence type="ECO:0000313" key="2">
    <source>
        <dbReference type="EMBL" id="SDF47773.1"/>
    </source>
</evidence>
<dbReference type="EMBL" id="FNBE01000005">
    <property type="protein sequence ID" value="SDF47773.1"/>
    <property type="molecule type" value="Genomic_DNA"/>
</dbReference>
<dbReference type="OrthoDB" id="3569674at2"/>
<gene>
    <name evidence="2" type="ORF">SAMN05216377_10559</name>
</gene>
<keyword evidence="1" id="KW-0472">Membrane</keyword>
<evidence type="ECO:0000313" key="3">
    <source>
        <dbReference type="Proteomes" id="UP000198967"/>
    </source>
</evidence>
<feature type="transmembrane region" description="Helical" evidence="1">
    <location>
        <begin position="66"/>
        <end position="86"/>
    </location>
</feature>